<name>A0A6I5ZUV9_9FIRM</name>
<accession>A0A6I5ZUV9</accession>
<evidence type="ECO:0000256" key="3">
    <source>
        <dbReference type="ARBA" id="ARBA00023004"/>
    </source>
</evidence>
<evidence type="ECO:0000256" key="4">
    <source>
        <dbReference type="ARBA" id="ARBA00023014"/>
    </source>
</evidence>
<dbReference type="GO" id="GO:0046872">
    <property type="term" value="F:metal ion binding"/>
    <property type="evidence" value="ECO:0007669"/>
    <property type="project" value="UniProtKB-KW"/>
</dbReference>
<protein>
    <submittedName>
        <fullName evidence="7">Methyl-viologen-reducing hydrogenase, delta subunit</fullName>
    </submittedName>
</protein>
<evidence type="ECO:0000256" key="5">
    <source>
        <dbReference type="SAM" id="MobiDB-lite"/>
    </source>
</evidence>
<organism evidence="7 8">
    <name type="scientific">Neomoorella glycerini</name>
    <dbReference type="NCBI Taxonomy" id="55779"/>
    <lineage>
        <taxon>Bacteria</taxon>
        <taxon>Bacillati</taxon>
        <taxon>Bacillota</taxon>
        <taxon>Clostridia</taxon>
        <taxon>Neomoorellales</taxon>
        <taxon>Neomoorellaceae</taxon>
        <taxon>Neomoorella</taxon>
    </lineage>
</organism>
<sequence>MQDFEPKIIAFCCFYCAYSAADLAGSLRLQYPANIRVIEMPCSGKTDVRVLLEAFEDGADGVYVLGCMEGDCHFLKGNFRAKRRVQQAKKILDEIGIGGERLEMYNLSAAMGPRFAEIAREFTERIRKLGPSPLNKSYAPSGHGEDGREAVNSTKAGEQE</sequence>
<gene>
    <name evidence="7" type="ORF">MGLY_29820</name>
</gene>
<dbReference type="InterPro" id="IPR003813">
    <property type="entry name" value="MvhD/FlpD"/>
</dbReference>
<dbReference type="GO" id="GO:0016491">
    <property type="term" value="F:oxidoreductase activity"/>
    <property type="evidence" value="ECO:0007669"/>
    <property type="project" value="UniProtKB-KW"/>
</dbReference>
<dbReference type="GO" id="GO:0051536">
    <property type="term" value="F:iron-sulfur cluster binding"/>
    <property type="evidence" value="ECO:0007669"/>
    <property type="project" value="UniProtKB-KW"/>
</dbReference>
<keyword evidence="1" id="KW-0479">Metal-binding</keyword>
<evidence type="ECO:0000259" key="6">
    <source>
        <dbReference type="Pfam" id="PF02662"/>
    </source>
</evidence>
<dbReference type="AlphaFoldDB" id="A0A6I5ZUV9"/>
<evidence type="ECO:0000313" key="7">
    <source>
        <dbReference type="EMBL" id="QGP93566.1"/>
    </source>
</evidence>
<keyword evidence="4" id="KW-0411">Iron-sulfur</keyword>
<evidence type="ECO:0000256" key="1">
    <source>
        <dbReference type="ARBA" id="ARBA00022723"/>
    </source>
</evidence>
<dbReference type="Pfam" id="PF02662">
    <property type="entry name" value="FlpD"/>
    <property type="match status" value="1"/>
</dbReference>
<feature type="compositionally biased region" description="Polar residues" evidence="5">
    <location>
        <begin position="151"/>
        <end position="160"/>
    </location>
</feature>
<dbReference type="EMBL" id="CP046244">
    <property type="protein sequence ID" value="QGP93566.1"/>
    <property type="molecule type" value="Genomic_DNA"/>
</dbReference>
<dbReference type="Proteomes" id="UP000425916">
    <property type="component" value="Chromosome"/>
</dbReference>
<proteinExistence type="predicted"/>
<keyword evidence="2" id="KW-0560">Oxidoreductase</keyword>
<dbReference type="RefSeq" id="WP_246187351.1">
    <property type="nucleotide sequence ID" value="NZ_CP046244.1"/>
</dbReference>
<reference evidence="7 8" key="1">
    <citation type="submission" date="2019-11" db="EMBL/GenBank/DDBJ databases">
        <title>Genome sequence of Moorella glycerini DSM11254.</title>
        <authorList>
            <person name="Poehlein A."/>
            <person name="Boeer T."/>
            <person name="Daniel R."/>
        </authorList>
    </citation>
    <scope>NUCLEOTIDE SEQUENCE [LARGE SCALE GENOMIC DNA]</scope>
    <source>
        <strain evidence="7 8">DSM 11254</strain>
    </source>
</reference>
<feature type="region of interest" description="Disordered" evidence="5">
    <location>
        <begin position="130"/>
        <end position="160"/>
    </location>
</feature>
<evidence type="ECO:0000313" key="8">
    <source>
        <dbReference type="Proteomes" id="UP000425916"/>
    </source>
</evidence>
<keyword evidence="8" id="KW-1185">Reference proteome</keyword>
<feature type="domain" description="F420-non-reducing hydrogenase iron-sulfur subunit D" evidence="6">
    <location>
        <begin position="8"/>
        <end position="130"/>
    </location>
</feature>
<evidence type="ECO:0000256" key="2">
    <source>
        <dbReference type="ARBA" id="ARBA00023002"/>
    </source>
</evidence>
<keyword evidence="3" id="KW-0408">Iron</keyword>